<dbReference type="FunFam" id="3.40.50.300:FF:000134">
    <property type="entry name" value="Iron-enterobactin ABC transporter ATP-binding protein"/>
    <property type="match status" value="1"/>
</dbReference>
<dbReference type="Gene3D" id="3.40.50.300">
    <property type="entry name" value="P-loop containing nucleotide triphosphate hydrolases"/>
    <property type="match status" value="1"/>
</dbReference>
<dbReference type="InterPro" id="IPR027417">
    <property type="entry name" value="P-loop_NTPase"/>
</dbReference>
<evidence type="ECO:0000256" key="4">
    <source>
        <dbReference type="ARBA" id="ARBA00022967"/>
    </source>
</evidence>
<name>U1F9S7_9ACTN</name>
<evidence type="ECO:0000313" key="7">
    <source>
        <dbReference type="EMBL" id="OCT42074.1"/>
    </source>
</evidence>
<dbReference type="PANTHER" id="PTHR42794">
    <property type="entry name" value="HEMIN IMPORT ATP-BINDING PROTEIN HMUV"/>
    <property type="match status" value="1"/>
</dbReference>
<dbReference type="Pfam" id="PF00005">
    <property type="entry name" value="ABC_tran"/>
    <property type="match status" value="1"/>
</dbReference>
<dbReference type="GO" id="GO:0016887">
    <property type="term" value="F:ATP hydrolysis activity"/>
    <property type="evidence" value="ECO:0007669"/>
    <property type="project" value="InterPro"/>
</dbReference>
<dbReference type="InterPro" id="IPR017871">
    <property type="entry name" value="ABC_transporter-like_CS"/>
</dbReference>
<keyword evidence="1" id="KW-0813">Transport</keyword>
<dbReference type="PATRIC" id="fig|1160719.4.peg.1408"/>
<dbReference type="CDD" id="cd03214">
    <property type="entry name" value="ABC_Iron-Siderophores_B12_Hemin"/>
    <property type="match status" value="1"/>
</dbReference>
<keyword evidence="3 6" id="KW-0067">ATP-binding</keyword>
<gene>
    <name evidence="6" type="ORF">H641_07492</name>
    <name evidence="7" type="ORF">L860_12575</name>
</gene>
<proteinExistence type="predicted"/>
<dbReference type="Proteomes" id="UP000016307">
    <property type="component" value="Unassembled WGS sequence"/>
</dbReference>
<evidence type="ECO:0000313" key="9">
    <source>
        <dbReference type="Proteomes" id="UP000094467"/>
    </source>
</evidence>
<dbReference type="GO" id="GO:0005524">
    <property type="term" value="F:ATP binding"/>
    <property type="evidence" value="ECO:0007669"/>
    <property type="project" value="UniProtKB-KW"/>
</dbReference>
<dbReference type="PROSITE" id="PS50893">
    <property type="entry name" value="ABC_TRANSPORTER_2"/>
    <property type="match status" value="1"/>
</dbReference>
<dbReference type="PROSITE" id="PS00211">
    <property type="entry name" value="ABC_TRANSPORTER_1"/>
    <property type="match status" value="1"/>
</dbReference>
<dbReference type="PANTHER" id="PTHR42794:SF1">
    <property type="entry name" value="HEMIN IMPORT ATP-BINDING PROTEIN HMUV"/>
    <property type="match status" value="1"/>
</dbReference>
<keyword evidence="2" id="KW-0547">Nucleotide-binding</keyword>
<feature type="domain" description="ABC transporter" evidence="5">
    <location>
        <begin position="8"/>
        <end position="245"/>
    </location>
</feature>
<comment type="caution">
    <text evidence="6">The sequence shown here is derived from an EMBL/GenBank/DDBJ whole genome shotgun (WGS) entry which is preliminary data.</text>
</comment>
<evidence type="ECO:0000256" key="3">
    <source>
        <dbReference type="ARBA" id="ARBA00022840"/>
    </source>
</evidence>
<reference evidence="7 9" key="2">
    <citation type="submission" date="2014-05" db="EMBL/GenBank/DDBJ databases">
        <authorList>
            <person name="Jahns A.C."/>
            <person name="Eilers H."/>
            <person name="Alexeyev O.A."/>
        </authorList>
    </citation>
    <scope>NUCLEOTIDE SEQUENCE [LARGE SCALE GENOMIC DNA]</scope>
    <source>
        <strain evidence="7 9">DSM 20700</strain>
    </source>
</reference>
<evidence type="ECO:0000256" key="1">
    <source>
        <dbReference type="ARBA" id="ARBA00022448"/>
    </source>
</evidence>
<dbReference type="EMBL" id="AOSS01000282">
    <property type="protein sequence ID" value="ERF55791.1"/>
    <property type="molecule type" value="Genomic_DNA"/>
</dbReference>
<dbReference type="AlphaFoldDB" id="U1F9S7"/>
<sequence length="263" mass="28667">MTSTTTALRTENLGWGVDDTTILSGINVEIRPKVMTMVIGLNGSGKTTLLHLLAGLRKPSVGRVWLGERDLARIGAKEHSRAMALLEQNPSAHVELPVRDVVQLGRIPHLGGWGIGNVNRRRGRDGDVVENAMASTGVADLADRAWSSLSGGEMQRVQLARALAQEPEILLLDEPTNHLDLRHQIDLLERVRGLGLTTVTVIHDLDLAVAYADDLIVLDSGRMVAAGPASEVLTPHLVRDHFGVDGEVWSDFRRGFTWRGLQP</sequence>
<dbReference type="OrthoDB" id="5296765at2"/>
<dbReference type="SUPFAM" id="SSF52540">
    <property type="entry name" value="P-loop containing nucleoside triphosphate hydrolases"/>
    <property type="match status" value="1"/>
</dbReference>
<evidence type="ECO:0000313" key="6">
    <source>
        <dbReference type="EMBL" id="ERF55791.1"/>
    </source>
</evidence>
<dbReference type="SMART" id="SM00382">
    <property type="entry name" value="AAA"/>
    <property type="match status" value="1"/>
</dbReference>
<keyword evidence="4" id="KW-1278">Translocase</keyword>
<evidence type="ECO:0000256" key="2">
    <source>
        <dbReference type="ARBA" id="ARBA00022741"/>
    </source>
</evidence>
<dbReference type="RefSeq" id="WP_021104501.1">
    <property type="nucleotide sequence ID" value="NZ_AOSS01000282.1"/>
</dbReference>
<dbReference type="InterPro" id="IPR003593">
    <property type="entry name" value="AAA+_ATPase"/>
</dbReference>
<organism evidence="6 8">
    <name type="scientific">Cutibacterium granulosum DSM 20700</name>
    <dbReference type="NCBI Taxonomy" id="1160719"/>
    <lineage>
        <taxon>Bacteria</taxon>
        <taxon>Bacillati</taxon>
        <taxon>Actinomycetota</taxon>
        <taxon>Actinomycetes</taxon>
        <taxon>Propionibacteriales</taxon>
        <taxon>Propionibacteriaceae</taxon>
        <taxon>Cutibacterium</taxon>
    </lineage>
</organism>
<evidence type="ECO:0000313" key="8">
    <source>
        <dbReference type="Proteomes" id="UP000016307"/>
    </source>
</evidence>
<reference evidence="6 8" key="1">
    <citation type="journal article" date="2013" name="BMC Genomics">
        <title>Comparative genomics reveals distinct host-interacting traits of three major human-associated propionibacteria.</title>
        <authorList>
            <person name="Mak T.N."/>
            <person name="Schmid M."/>
            <person name="Brzuszkiewicz E."/>
            <person name="Zeng G."/>
            <person name="Meyer R."/>
            <person name="Sfanos K.S."/>
            <person name="Brinkmann V."/>
            <person name="Meyer T.F."/>
            <person name="Bruggemann H."/>
        </authorList>
    </citation>
    <scope>NUCLEOTIDE SEQUENCE [LARGE SCALE GENOMIC DNA]</scope>
    <source>
        <strain evidence="6 8">DSM 20700</strain>
    </source>
</reference>
<evidence type="ECO:0000259" key="5">
    <source>
        <dbReference type="PROSITE" id="PS50893"/>
    </source>
</evidence>
<dbReference type="EMBL" id="JNBU01000050">
    <property type="protein sequence ID" value="OCT42074.1"/>
    <property type="molecule type" value="Genomic_DNA"/>
</dbReference>
<dbReference type="InterPro" id="IPR003439">
    <property type="entry name" value="ABC_transporter-like_ATP-bd"/>
</dbReference>
<protein>
    <submittedName>
        <fullName evidence="6">ABC transporter ATP-binding protein</fullName>
    </submittedName>
    <submittedName>
        <fullName evidence="7">Histidinol phosphatase</fullName>
    </submittedName>
</protein>
<accession>U1F9S7</accession>
<keyword evidence="8" id="KW-1185">Reference proteome</keyword>